<accession>A0A7G5IF66</accession>
<organism evidence="1 2">
    <name type="scientific">Sandaracinobacteroides saxicola</name>
    <dbReference type="NCBI Taxonomy" id="2759707"/>
    <lineage>
        <taxon>Bacteria</taxon>
        <taxon>Pseudomonadati</taxon>
        <taxon>Pseudomonadota</taxon>
        <taxon>Alphaproteobacteria</taxon>
        <taxon>Sphingomonadales</taxon>
        <taxon>Sphingosinicellaceae</taxon>
        <taxon>Sandaracinobacteroides</taxon>
    </lineage>
</organism>
<protein>
    <recommendedName>
        <fullName evidence="3">DUF86 domain-containing protein</fullName>
    </recommendedName>
</protein>
<evidence type="ECO:0000313" key="2">
    <source>
        <dbReference type="Proteomes" id="UP000515292"/>
    </source>
</evidence>
<dbReference type="Proteomes" id="UP000515292">
    <property type="component" value="Chromosome"/>
</dbReference>
<keyword evidence="2" id="KW-1185">Reference proteome</keyword>
<sequence>MTAPETAILQALDSSAATIAVGVQETLDLLGPPPASPAAFDALDRVQRTAATALLKRIEQQQDILARMFRTALIADGVDIAPMTARDIANRMEKLGVIPDAAGWSALVRLRNRLAHEYPLNPHQQHQRLLDAIAAAPLLDAIHSSLADFLRRQALLPVKG</sequence>
<dbReference type="EMBL" id="CP059851">
    <property type="protein sequence ID" value="QMW22008.1"/>
    <property type="molecule type" value="Genomic_DNA"/>
</dbReference>
<dbReference type="KEGG" id="sand:H3309_11565"/>
<name>A0A7G5IF66_9SPHN</name>
<evidence type="ECO:0008006" key="3">
    <source>
        <dbReference type="Google" id="ProtNLM"/>
    </source>
</evidence>
<evidence type="ECO:0000313" key="1">
    <source>
        <dbReference type="EMBL" id="QMW22008.1"/>
    </source>
</evidence>
<dbReference type="RefSeq" id="WP_182294853.1">
    <property type="nucleotide sequence ID" value="NZ_CP059851.1"/>
</dbReference>
<dbReference type="AlphaFoldDB" id="A0A7G5IF66"/>
<proteinExistence type="predicted"/>
<gene>
    <name evidence="1" type="ORF">H3309_11565</name>
</gene>
<dbReference type="Gene3D" id="1.20.120.330">
    <property type="entry name" value="Nucleotidyltransferases domain 2"/>
    <property type="match status" value="1"/>
</dbReference>
<reference evidence="1 2" key="1">
    <citation type="submission" date="2020-07" db="EMBL/GenBank/DDBJ databases">
        <title>Complete genome sequence for Sandaracinobacter sp. M6.</title>
        <authorList>
            <person name="Tang Y."/>
            <person name="Liu Q."/>
            <person name="Guo Z."/>
            <person name="Lei P."/>
            <person name="Huang B."/>
        </authorList>
    </citation>
    <scope>NUCLEOTIDE SEQUENCE [LARGE SCALE GENOMIC DNA]</scope>
    <source>
        <strain evidence="1 2">M6</strain>
    </source>
</reference>
<dbReference type="SUPFAM" id="SSF81593">
    <property type="entry name" value="Nucleotidyltransferase substrate binding subunit/domain"/>
    <property type="match status" value="1"/>
</dbReference>